<proteinExistence type="predicted"/>
<protein>
    <submittedName>
        <fullName evidence="2">Uncharacterized protein</fullName>
    </submittedName>
</protein>
<dbReference type="RefSeq" id="WP_209651138.1">
    <property type="nucleotide sequence ID" value="NZ_JBEPNV010000005.1"/>
</dbReference>
<evidence type="ECO:0000313" key="3">
    <source>
        <dbReference type="Proteomes" id="UP001549119"/>
    </source>
</evidence>
<gene>
    <name evidence="2" type="ORF">ABIC20_007408</name>
</gene>
<accession>A0ABV2NU21</accession>
<sequence length="57" mass="6589">MSNASMGRYPDKVDPDLGEDDAPDKDEDKEKDEEKEKEKKRPDTGIPRPQNPDRYPD</sequence>
<name>A0ABV2NU21_9HYPH</name>
<feature type="region of interest" description="Disordered" evidence="1">
    <location>
        <begin position="1"/>
        <end position="57"/>
    </location>
</feature>
<comment type="caution">
    <text evidence="2">The sequence shown here is derived from an EMBL/GenBank/DDBJ whole genome shotgun (WGS) entry which is preliminary data.</text>
</comment>
<organism evidence="2 3">
    <name type="scientific">Methylobacterium radiotolerans</name>
    <dbReference type="NCBI Taxonomy" id="31998"/>
    <lineage>
        <taxon>Bacteria</taxon>
        <taxon>Pseudomonadati</taxon>
        <taxon>Pseudomonadota</taxon>
        <taxon>Alphaproteobacteria</taxon>
        <taxon>Hyphomicrobiales</taxon>
        <taxon>Methylobacteriaceae</taxon>
        <taxon>Methylobacterium</taxon>
    </lineage>
</organism>
<feature type="compositionally biased region" description="Acidic residues" evidence="1">
    <location>
        <begin position="16"/>
        <end position="25"/>
    </location>
</feature>
<keyword evidence="3" id="KW-1185">Reference proteome</keyword>
<evidence type="ECO:0000313" key="2">
    <source>
        <dbReference type="EMBL" id="MET3870023.1"/>
    </source>
</evidence>
<dbReference type="Proteomes" id="UP001549119">
    <property type="component" value="Unassembled WGS sequence"/>
</dbReference>
<dbReference type="EMBL" id="JBEPNW010000008">
    <property type="protein sequence ID" value="MET3870023.1"/>
    <property type="molecule type" value="Genomic_DNA"/>
</dbReference>
<evidence type="ECO:0000256" key="1">
    <source>
        <dbReference type="SAM" id="MobiDB-lite"/>
    </source>
</evidence>
<feature type="compositionally biased region" description="Basic and acidic residues" evidence="1">
    <location>
        <begin position="26"/>
        <end position="43"/>
    </location>
</feature>
<reference evidence="2 3" key="1">
    <citation type="submission" date="2024-06" db="EMBL/GenBank/DDBJ databases">
        <title>Genomics of switchgrass bacterial isolates.</title>
        <authorList>
            <person name="Shade A."/>
        </authorList>
    </citation>
    <scope>NUCLEOTIDE SEQUENCE [LARGE SCALE GENOMIC DNA]</scope>
    <source>
        <strain evidence="2 3">PvP084</strain>
    </source>
</reference>